<keyword evidence="5 6" id="KW-0472">Membrane</keyword>
<dbReference type="PANTHER" id="PTHR30213">
    <property type="entry name" value="INNER MEMBRANE PROTEIN YHJD"/>
    <property type="match status" value="1"/>
</dbReference>
<keyword evidence="8" id="KW-1185">Reference proteome</keyword>
<evidence type="ECO:0000313" key="7">
    <source>
        <dbReference type="EMBL" id="SMB26349.1"/>
    </source>
</evidence>
<dbReference type="NCBIfam" id="TIGR00765">
    <property type="entry name" value="yihY_not_rbn"/>
    <property type="match status" value="1"/>
</dbReference>
<evidence type="ECO:0000256" key="3">
    <source>
        <dbReference type="ARBA" id="ARBA00022692"/>
    </source>
</evidence>
<dbReference type="PIRSF" id="PIRSF035875">
    <property type="entry name" value="RNase_BN"/>
    <property type="match status" value="1"/>
</dbReference>
<feature type="transmembrane region" description="Helical" evidence="6">
    <location>
        <begin position="235"/>
        <end position="264"/>
    </location>
</feature>
<dbReference type="Pfam" id="PF03631">
    <property type="entry name" value="Virul_fac_BrkB"/>
    <property type="match status" value="1"/>
</dbReference>
<dbReference type="InterPro" id="IPR017039">
    <property type="entry name" value="Virul_fac_BrkB"/>
</dbReference>
<reference evidence="7" key="1">
    <citation type="submission" date="2017-03" db="EMBL/GenBank/DDBJ databases">
        <authorList>
            <consortium name="AG Boll"/>
        </authorList>
    </citation>
    <scope>NUCLEOTIDE SEQUENCE [LARGE SCALE GENOMIC DNA]</scope>
    <source>
        <strain evidence="7">Chol</strain>
    </source>
</reference>
<keyword evidence="4 6" id="KW-1133">Transmembrane helix</keyword>
<feature type="transmembrane region" description="Helical" evidence="6">
    <location>
        <begin position="203"/>
        <end position="223"/>
    </location>
</feature>
<sequence>MSGILLAPLHLPMRVARRFHDERYFQTAASLSFSTLLGLVPLIAMGVLLLAHMPFAADMAGAMEKFLLANLLPDKAGKIIARYLEHFVRKTERLTLIGGTILTLTALMQMLTIEHAFNAIWRVKAARPLFRRLGMHLFTLFLGPVLFGGGLVGIGYLAGVSFGLVNEPGWLNGLFFRVLPLLVMTLLFALLYQIVPNRRVNRWHALIGGIFATAGFTLMQYLFSTYVAHFPAYTVVYGAFAVIPIFLIWLHLSWSVVLLGALIVAELPGATGMSGTRKRA</sequence>
<comment type="subcellular location">
    <subcellularLocation>
        <location evidence="1">Cell membrane</location>
        <topology evidence="1">Multi-pass membrane protein</topology>
    </subcellularLocation>
</comment>
<organism evidence="7 8">
    <name type="scientific">Sterolibacterium denitrificans</name>
    <dbReference type="NCBI Taxonomy" id="157592"/>
    <lineage>
        <taxon>Bacteria</taxon>
        <taxon>Pseudomonadati</taxon>
        <taxon>Pseudomonadota</taxon>
        <taxon>Betaproteobacteria</taxon>
        <taxon>Nitrosomonadales</taxon>
        <taxon>Sterolibacteriaceae</taxon>
        <taxon>Sterolibacterium</taxon>
    </lineage>
</organism>
<dbReference type="GO" id="GO:0005886">
    <property type="term" value="C:plasma membrane"/>
    <property type="evidence" value="ECO:0007669"/>
    <property type="project" value="UniProtKB-SubCell"/>
</dbReference>
<gene>
    <name evidence="7" type="ORF">SDENCHOL_20119</name>
</gene>
<evidence type="ECO:0000256" key="2">
    <source>
        <dbReference type="ARBA" id="ARBA00022475"/>
    </source>
</evidence>
<dbReference type="RefSeq" id="WP_154716660.1">
    <property type="nucleotide sequence ID" value="NZ_LT837803.1"/>
</dbReference>
<dbReference type="EMBL" id="LT837803">
    <property type="protein sequence ID" value="SMB26349.1"/>
    <property type="molecule type" value="Genomic_DNA"/>
</dbReference>
<evidence type="ECO:0000256" key="6">
    <source>
        <dbReference type="SAM" id="Phobius"/>
    </source>
</evidence>
<dbReference type="PANTHER" id="PTHR30213:SF0">
    <property type="entry name" value="UPF0761 MEMBRANE PROTEIN YIHY"/>
    <property type="match status" value="1"/>
</dbReference>
<evidence type="ECO:0000256" key="1">
    <source>
        <dbReference type="ARBA" id="ARBA00004651"/>
    </source>
</evidence>
<dbReference type="AlphaFoldDB" id="A0A7Z7MVN3"/>
<dbReference type="Proteomes" id="UP000242886">
    <property type="component" value="Chromosome SDENCHOL"/>
</dbReference>
<evidence type="ECO:0000313" key="8">
    <source>
        <dbReference type="Proteomes" id="UP000242886"/>
    </source>
</evidence>
<evidence type="ECO:0000256" key="5">
    <source>
        <dbReference type="ARBA" id="ARBA00023136"/>
    </source>
</evidence>
<accession>A0A7Z7MVN3</accession>
<keyword evidence="3 6" id="KW-0812">Transmembrane</keyword>
<proteinExistence type="predicted"/>
<keyword evidence="2" id="KW-1003">Cell membrane</keyword>
<evidence type="ECO:0000256" key="4">
    <source>
        <dbReference type="ARBA" id="ARBA00022989"/>
    </source>
</evidence>
<feature type="transmembrane region" description="Helical" evidence="6">
    <location>
        <begin position="170"/>
        <end position="191"/>
    </location>
</feature>
<feature type="transmembrane region" description="Helical" evidence="6">
    <location>
        <begin position="24"/>
        <end position="51"/>
    </location>
</feature>
<name>A0A7Z7MVN3_9PROT</name>
<feature type="transmembrane region" description="Helical" evidence="6">
    <location>
        <begin position="133"/>
        <end position="158"/>
    </location>
</feature>
<feature type="transmembrane region" description="Helical" evidence="6">
    <location>
        <begin position="94"/>
        <end position="113"/>
    </location>
</feature>
<protein>
    <submittedName>
        <fullName evidence="7">Uncharacterized protein</fullName>
    </submittedName>
</protein>